<gene>
    <name evidence="7" type="ORF">POT9AD_0083</name>
</gene>
<evidence type="ECO:0000313" key="7">
    <source>
        <dbReference type="EMBL" id="VDN61079.1"/>
    </source>
</evidence>
<accession>A0A653AXJ0</accession>
<keyword evidence="3" id="KW-1003">Cell membrane</keyword>
<comment type="subcellular location">
    <subcellularLocation>
        <location evidence="1">Cell membrane</location>
        <topology evidence="1">Multi-pass membrane protein</topology>
    </subcellularLocation>
</comment>
<keyword evidence="6" id="KW-0472">Membrane</keyword>
<dbReference type="PANTHER" id="PTHR33452:SF1">
    <property type="entry name" value="INNER MEMBRANE PROTEIN YPHA-RELATED"/>
    <property type="match status" value="1"/>
</dbReference>
<evidence type="ECO:0000256" key="6">
    <source>
        <dbReference type="ARBA" id="ARBA00023136"/>
    </source>
</evidence>
<keyword evidence="5" id="KW-1133">Transmembrane helix</keyword>
<dbReference type="Pfam" id="PF07681">
    <property type="entry name" value="DoxX"/>
    <property type="match status" value="1"/>
</dbReference>
<dbReference type="AlphaFoldDB" id="A0A653AXJ0"/>
<proteinExistence type="inferred from homology"/>
<evidence type="ECO:0000256" key="4">
    <source>
        <dbReference type="ARBA" id="ARBA00022692"/>
    </source>
</evidence>
<reference evidence="7" key="1">
    <citation type="submission" date="2018-11" db="EMBL/GenBank/DDBJ databases">
        <authorList>
            <consortium name="Genoscope - CEA"/>
            <person name="William W."/>
        </authorList>
    </citation>
    <scope>NUCLEOTIDE SEQUENCE [LARGE SCALE GENOMIC DNA]</scope>
    <source>
        <strain evidence="7">T9AD</strain>
    </source>
</reference>
<dbReference type="PANTHER" id="PTHR33452">
    <property type="entry name" value="OXIDOREDUCTASE CATD-RELATED"/>
    <property type="match status" value="1"/>
</dbReference>
<dbReference type="InterPro" id="IPR032808">
    <property type="entry name" value="DoxX"/>
</dbReference>
<protein>
    <submittedName>
        <fullName evidence="7">DoxX family protein</fullName>
    </submittedName>
</protein>
<evidence type="ECO:0000256" key="1">
    <source>
        <dbReference type="ARBA" id="ARBA00004651"/>
    </source>
</evidence>
<evidence type="ECO:0000256" key="3">
    <source>
        <dbReference type="ARBA" id="ARBA00022475"/>
    </source>
</evidence>
<dbReference type="InterPro" id="IPR051907">
    <property type="entry name" value="DoxX-like_oxidoreductase"/>
</dbReference>
<name>A0A653AXJ0_ECTOL</name>
<evidence type="ECO:0000256" key="2">
    <source>
        <dbReference type="ARBA" id="ARBA00006679"/>
    </source>
</evidence>
<keyword evidence="4" id="KW-0812">Transmembrane</keyword>
<sequence>MKTEINDYLQLLARIFMSGLFLYSGIGKLMAPEATMAYIGNAGLPMPSMAYAVALIVELTLPLALIIGYRLPAAAIGLGIYTLATALVFHSNFSEKMQVIAFLKNAAIFGGLLQMAISGTGRFSIERETDQNNR</sequence>
<dbReference type="GO" id="GO:0005886">
    <property type="term" value="C:plasma membrane"/>
    <property type="evidence" value="ECO:0007669"/>
    <property type="project" value="UniProtKB-SubCell"/>
</dbReference>
<evidence type="ECO:0000256" key="5">
    <source>
        <dbReference type="ARBA" id="ARBA00022989"/>
    </source>
</evidence>
<dbReference type="EMBL" id="LR130779">
    <property type="protein sequence ID" value="VDN61079.1"/>
    <property type="molecule type" value="Genomic_DNA"/>
</dbReference>
<comment type="similarity">
    <text evidence="2">Belongs to the DoxX family.</text>
</comment>
<organism evidence="7">
    <name type="scientific">Ectopseudomonas oleovorans</name>
    <name type="common">Pseudomonas oleovorans</name>
    <dbReference type="NCBI Taxonomy" id="301"/>
    <lineage>
        <taxon>Bacteria</taxon>
        <taxon>Pseudomonadati</taxon>
        <taxon>Pseudomonadota</taxon>
        <taxon>Gammaproteobacteria</taxon>
        <taxon>Pseudomonadales</taxon>
        <taxon>Pseudomonadaceae</taxon>
        <taxon>Ectopseudomonas</taxon>
    </lineage>
</organism>